<dbReference type="AlphaFoldDB" id="A0A0L7RHM9"/>
<dbReference type="EMBL" id="KQ414590">
    <property type="protein sequence ID" value="KOC70355.1"/>
    <property type="molecule type" value="Genomic_DNA"/>
</dbReference>
<organism evidence="1 2">
    <name type="scientific">Habropoda laboriosa</name>
    <dbReference type="NCBI Taxonomy" id="597456"/>
    <lineage>
        <taxon>Eukaryota</taxon>
        <taxon>Metazoa</taxon>
        <taxon>Ecdysozoa</taxon>
        <taxon>Arthropoda</taxon>
        <taxon>Hexapoda</taxon>
        <taxon>Insecta</taxon>
        <taxon>Pterygota</taxon>
        <taxon>Neoptera</taxon>
        <taxon>Endopterygota</taxon>
        <taxon>Hymenoptera</taxon>
        <taxon>Apocrita</taxon>
        <taxon>Aculeata</taxon>
        <taxon>Apoidea</taxon>
        <taxon>Anthophila</taxon>
        <taxon>Apidae</taxon>
        <taxon>Habropoda</taxon>
    </lineage>
</organism>
<protein>
    <submittedName>
        <fullName evidence="1">Uncharacterized protein</fullName>
    </submittedName>
</protein>
<gene>
    <name evidence="1" type="ORF">WH47_02858</name>
</gene>
<reference evidence="1 2" key="1">
    <citation type="submission" date="2015-07" db="EMBL/GenBank/DDBJ databases">
        <title>The genome of Habropoda laboriosa.</title>
        <authorList>
            <person name="Pan H."/>
            <person name="Kapheim K."/>
        </authorList>
    </citation>
    <scope>NUCLEOTIDE SEQUENCE [LARGE SCALE GENOMIC DNA]</scope>
    <source>
        <strain evidence="1">0110345459</strain>
    </source>
</reference>
<name>A0A0L7RHM9_9HYME</name>
<evidence type="ECO:0000313" key="2">
    <source>
        <dbReference type="Proteomes" id="UP000053825"/>
    </source>
</evidence>
<sequence length="71" mass="8023">MCLLMRYDIKCSKLLPSVSLQRLNLFEKVSTALRITSAGMARIASSTGNRRCSGVDHVNKWKTYISMELQT</sequence>
<keyword evidence="2" id="KW-1185">Reference proteome</keyword>
<accession>A0A0L7RHM9</accession>
<evidence type="ECO:0000313" key="1">
    <source>
        <dbReference type="EMBL" id="KOC70355.1"/>
    </source>
</evidence>
<dbReference type="Proteomes" id="UP000053825">
    <property type="component" value="Unassembled WGS sequence"/>
</dbReference>
<proteinExistence type="predicted"/>